<dbReference type="STRING" id="145388.A0A0D2M5I0"/>
<keyword evidence="4" id="KW-0808">Transferase</keyword>
<keyword evidence="4" id="KW-0012">Acyltransferase</keyword>
<dbReference type="Pfam" id="PF00364">
    <property type="entry name" value="Biotin_lipoyl"/>
    <property type="match status" value="1"/>
</dbReference>
<reference evidence="4 5" key="1">
    <citation type="journal article" date="2013" name="BMC Genomics">
        <title>Reconstruction of the lipid metabolism for the microalga Monoraphidium neglectum from its genome sequence reveals characteristics suitable for biofuel production.</title>
        <authorList>
            <person name="Bogen C."/>
            <person name="Al-Dilaimi A."/>
            <person name="Albersmeier A."/>
            <person name="Wichmann J."/>
            <person name="Grundmann M."/>
            <person name="Rupp O."/>
            <person name="Lauersen K.J."/>
            <person name="Blifernez-Klassen O."/>
            <person name="Kalinowski J."/>
            <person name="Goesmann A."/>
            <person name="Mussgnug J.H."/>
            <person name="Kruse O."/>
        </authorList>
    </citation>
    <scope>NUCLEOTIDE SEQUENCE [LARGE SCALE GENOMIC DNA]</scope>
    <source>
        <strain evidence="4 5">SAG 48.87</strain>
    </source>
</reference>
<dbReference type="CDD" id="cd06849">
    <property type="entry name" value="lipoyl_domain"/>
    <property type="match status" value="1"/>
</dbReference>
<dbReference type="GO" id="GO:0004742">
    <property type="term" value="F:dihydrolipoyllysine-residue acetyltransferase activity"/>
    <property type="evidence" value="ECO:0007669"/>
    <property type="project" value="UniProtKB-EC"/>
</dbReference>
<proteinExistence type="predicted"/>
<dbReference type="GO" id="GO:0045254">
    <property type="term" value="C:pyruvate dehydrogenase complex"/>
    <property type="evidence" value="ECO:0007669"/>
    <property type="project" value="InterPro"/>
</dbReference>
<dbReference type="AlphaFoldDB" id="A0A0D2M5I0"/>
<dbReference type="SUPFAM" id="SSF51230">
    <property type="entry name" value="Single hybrid motif"/>
    <property type="match status" value="1"/>
</dbReference>
<evidence type="ECO:0000256" key="2">
    <source>
        <dbReference type="SAM" id="MobiDB-lite"/>
    </source>
</evidence>
<evidence type="ECO:0000313" key="4">
    <source>
        <dbReference type="EMBL" id="KIY96511.1"/>
    </source>
</evidence>
<protein>
    <submittedName>
        <fullName evidence="4">Pyruvate dehydrogenase E2 component (Dihydrolipoamide acetyltransferase)</fullName>
        <ecNumber evidence="4">2.3.1.12</ecNumber>
    </submittedName>
</protein>
<dbReference type="Gene3D" id="2.40.50.100">
    <property type="match status" value="1"/>
</dbReference>
<dbReference type="EMBL" id="KK102968">
    <property type="protein sequence ID" value="KIY96511.1"/>
    <property type="molecule type" value="Genomic_DNA"/>
</dbReference>
<evidence type="ECO:0000313" key="5">
    <source>
        <dbReference type="Proteomes" id="UP000054498"/>
    </source>
</evidence>
<accession>A0A0D2M5I0</accession>
<keyword evidence="4" id="KW-0670">Pyruvate</keyword>
<dbReference type="GeneID" id="25728717"/>
<dbReference type="EC" id="2.3.1.12" evidence="4"/>
<keyword evidence="5" id="KW-1185">Reference proteome</keyword>
<dbReference type="PROSITE" id="PS50968">
    <property type="entry name" value="BIOTINYL_LIPOYL"/>
    <property type="match status" value="1"/>
</dbReference>
<dbReference type="InterPro" id="IPR000089">
    <property type="entry name" value="Biotin_lipoyl"/>
</dbReference>
<feature type="non-terminal residue" evidence="4">
    <location>
        <position position="73"/>
    </location>
</feature>
<dbReference type="GO" id="GO:0006086">
    <property type="term" value="P:pyruvate decarboxylation to acetyl-CoA"/>
    <property type="evidence" value="ECO:0007669"/>
    <property type="project" value="InterPro"/>
</dbReference>
<dbReference type="RefSeq" id="XP_013895531.1">
    <property type="nucleotide sequence ID" value="XM_014040077.1"/>
</dbReference>
<sequence length="73" mass="8047">MQRRSFADLPAHTEMQMPSLSPTMTQGNIAVWKKKEGASISPGDVLAEVETDKATIEWEAQEEGFLAKIIKGD</sequence>
<dbReference type="OrthoDB" id="537444at2759"/>
<dbReference type="FunFam" id="2.40.50.100:FF:000010">
    <property type="entry name" value="Acetyltransferase component of pyruvate dehydrogenase complex"/>
    <property type="match status" value="1"/>
</dbReference>
<evidence type="ECO:0000256" key="1">
    <source>
        <dbReference type="ARBA" id="ARBA00022823"/>
    </source>
</evidence>
<dbReference type="InterPro" id="IPR011053">
    <property type="entry name" value="Single_hybrid_motif"/>
</dbReference>
<feature type="domain" description="Lipoyl-binding" evidence="3">
    <location>
        <begin position="12"/>
        <end position="73"/>
    </location>
</feature>
<gene>
    <name evidence="4" type="ORF">MNEG_11453</name>
</gene>
<dbReference type="KEGG" id="mng:MNEG_11453"/>
<keyword evidence="1" id="KW-0450">Lipoyl</keyword>
<dbReference type="InterPro" id="IPR045257">
    <property type="entry name" value="E2/Pdx1"/>
</dbReference>
<dbReference type="PANTHER" id="PTHR23151">
    <property type="entry name" value="DIHYDROLIPOAMIDE ACETYL/SUCCINYL-TRANSFERASE-RELATED"/>
    <property type="match status" value="1"/>
</dbReference>
<dbReference type="Proteomes" id="UP000054498">
    <property type="component" value="Unassembled WGS sequence"/>
</dbReference>
<name>A0A0D2M5I0_9CHLO</name>
<dbReference type="PANTHER" id="PTHR23151:SF90">
    <property type="entry name" value="DIHYDROLIPOYLLYSINE-RESIDUE ACETYLTRANSFERASE COMPONENT OF PYRUVATE DEHYDROGENASE COMPLEX, MITOCHONDRIAL-RELATED"/>
    <property type="match status" value="1"/>
</dbReference>
<feature type="region of interest" description="Disordered" evidence="2">
    <location>
        <begin position="1"/>
        <end position="23"/>
    </location>
</feature>
<evidence type="ECO:0000259" key="3">
    <source>
        <dbReference type="PROSITE" id="PS50968"/>
    </source>
</evidence>
<organism evidence="4 5">
    <name type="scientific">Monoraphidium neglectum</name>
    <dbReference type="NCBI Taxonomy" id="145388"/>
    <lineage>
        <taxon>Eukaryota</taxon>
        <taxon>Viridiplantae</taxon>
        <taxon>Chlorophyta</taxon>
        <taxon>core chlorophytes</taxon>
        <taxon>Chlorophyceae</taxon>
        <taxon>CS clade</taxon>
        <taxon>Sphaeropleales</taxon>
        <taxon>Selenastraceae</taxon>
        <taxon>Monoraphidium</taxon>
    </lineage>
</organism>